<feature type="compositionally biased region" description="Basic and acidic residues" evidence="1">
    <location>
        <begin position="10"/>
        <end position="28"/>
    </location>
</feature>
<protein>
    <submittedName>
        <fullName evidence="2">Effector protein OEC20</fullName>
    </submittedName>
</protein>
<reference evidence="2" key="1">
    <citation type="journal article" date="2014" name="Cell Host Microbe">
        <title>Convergent targeting of a common host protein-network by pathogen effectors from three kingdoms of life.</title>
        <authorList>
            <person name="Wessling R."/>
            <person name="Epple P.M."/>
            <person name="Altmann S."/>
            <person name="He Y."/>
            <person name="Yang L."/>
            <person name="McDonald N."/>
            <person name="Wiley K."/>
            <person name="Bader K.C."/>
            <person name="Glaesser C."/>
            <person name="Mukhtar M.S."/>
            <person name="Haigis S."/>
            <person name="Ghamsari L."/>
            <person name="Stephens A.E."/>
            <person name="Ecker J.R."/>
            <person name="Vidal M."/>
            <person name="Jones J.D.G."/>
            <person name="Mayer K.F.X."/>
            <person name="Ver Loren van Themaat E."/>
            <person name="Schulze-Lefert P."/>
            <person name="Dangl J.L."/>
            <person name="Panstruga R."/>
            <person name="Braun P."/>
        </authorList>
    </citation>
    <scope>NUCLEOTIDE SEQUENCE</scope>
</reference>
<evidence type="ECO:0000313" key="2">
    <source>
        <dbReference type="EMBL" id="AIN81174.1"/>
    </source>
</evidence>
<dbReference type="AlphaFoldDB" id="A0A088QF57"/>
<name>A0A088QF57_9PEZI</name>
<dbReference type="EMBL" id="KM220831">
    <property type="protein sequence ID" value="AIN81174.1"/>
    <property type="molecule type" value="mRNA"/>
</dbReference>
<organism evidence="2">
    <name type="scientific">Golovinomyces orontii</name>
    <dbReference type="NCBI Taxonomy" id="62715"/>
    <lineage>
        <taxon>Eukaryota</taxon>
        <taxon>Fungi</taxon>
        <taxon>Dikarya</taxon>
        <taxon>Ascomycota</taxon>
        <taxon>Pezizomycotina</taxon>
        <taxon>Leotiomycetes</taxon>
        <taxon>Erysiphales</taxon>
        <taxon>Erysiphaceae</taxon>
        <taxon>Golovinomyces</taxon>
    </lineage>
</organism>
<proteinExistence type="evidence at transcript level"/>
<sequence length="146" mass="16673">MVPQPWHQATSEHADRNSLLSARDHEHLPSSARSQAAEDLIRDEEIGFSTNENDPNENERKISINRRALSQSVTSGGLFRPASVDWDSSRSMNRKGNNSDDDDDEDDDDDDDDDENEDGKKKAKPGFFQRIKNFFKFRKSNKDDSD</sequence>
<gene>
    <name evidence="2" type="primary">OEC20</name>
</gene>
<accession>A0A088QF57</accession>
<feature type="region of interest" description="Disordered" evidence="1">
    <location>
        <begin position="1"/>
        <end position="127"/>
    </location>
</feature>
<feature type="non-terminal residue" evidence="2">
    <location>
        <position position="1"/>
    </location>
</feature>
<evidence type="ECO:0000256" key="1">
    <source>
        <dbReference type="SAM" id="MobiDB-lite"/>
    </source>
</evidence>
<feature type="compositionally biased region" description="Acidic residues" evidence="1">
    <location>
        <begin position="99"/>
        <end position="117"/>
    </location>
</feature>